<feature type="transmembrane region" description="Helical" evidence="1">
    <location>
        <begin position="23"/>
        <end position="46"/>
    </location>
</feature>
<evidence type="ECO:0000313" key="2">
    <source>
        <dbReference type="EMBL" id="QDU95444.1"/>
    </source>
</evidence>
<dbReference type="KEGG" id="lcre:Pla8534_32590"/>
<dbReference type="RefSeq" id="WP_145054183.1">
    <property type="nucleotide sequence ID" value="NZ_CP036433.1"/>
</dbReference>
<evidence type="ECO:0000313" key="3">
    <source>
        <dbReference type="Proteomes" id="UP000317648"/>
    </source>
</evidence>
<keyword evidence="1" id="KW-0812">Transmembrane</keyword>
<feature type="transmembrane region" description="Helical" evidence="1">
    <location>
        <begin position="75"/>
        <end position="100"/>
    </location>
</feature>
<keyword evidence="1" id="KW-0472">Membrane</keyword>
<sequence length="103" mass="11084">MIARDTSDDAAATAKPGRRRIKFGIGGLMLIMLICSVMASALFYLVRGLGNLDPGSFRLGDLNNAKVSGGMQLGFMLFTLASPVLLLVLASVVVSIVRWWGRR</sequence>
<keyword evidence="1" id="KW-1133">Transmembrane helix</keyword>
<gene>
    <name evidence="2" type="ORF">Pla8534_32590</name>
</gene>
<dbReference type="Proteomes" id="UP000317648">
    <property type="component" value="Chromosome"/>
</dbReference>
<reference evidence="2 3" key="1">
    <citation type="submission" date="2019-02" db="EMBL/GenBank/DDBJ databases">
        <title>Deep-cultivation of Planctomycetes and their phenomic and genomic characterization uncovers novel biology.</title>
        <authorList>
            <person name="Wiegand S."/>
            <person name="Jogler M."/>
            <person name="Boedeker C."/>
            <person name="Pinto D."/>
            <person name="Vollmers J."/>
            <person name="Rivas-Marin E."/>
            <person name="Kohn T."/>
            <person name="Peeters S.H."/>
            <person name="Heuer A."/>
            <person name="Rast P."/>
            <person name="Oberbeckmann S."/>
            <person name="Bunk B."/>
            <person name="Jeske O."/>
            <person name="Meyerdierks A."/>
            <person name="Storesund J.E."/>
            <person name="Kallscheuer N."/>
            <person name="Luecker S."/>
            <person name="Lage O.M."/>
            <person name="Pohl T."/>
            <person name="Merkel B.J."/>
            <person name="Hornburger P."/>
            <person name="Mueller R.-W."/>
            <person name="Bruemmer F."/>
            <person name="Labrenz M."/>
            <person name="Spormann A.M."/>
            <person name="Op den Camp H."/>
            <person name="Overmann J."/>
            <person name="Amann R."/>
            <person name="Jetten M.S.M."/>
            <person name="Mascher T."/>
            <person name="Medema M.H."/>
            <person name="Devos D.P."/>
            <person name="Kaster A.-K."/>
            <person name="Ovreas L."/>
            <person name="Rohde M."/>
            <person name="Galperin M.Y."/>
            <person name="Jogler C."/>
        </authorList>
    </citation>
    <scope>NUCLEOTIDE SEQUENCE [LARGE SCALE GENOMIC DNA]</scope>
    <source>
        <strain evidence="2 3">Pla85_3_4</strain>
    </source>
</reference>
<accession>A0A518DUD9</accession>
<evidence type="ECO:0000256" key="1">
    <source>
        <dbReference type="SAM" id="Phobius"/>
    </source>
</evidence>
<dbReference type="AlphaFoldDB" id="A0A518DUD9"/>
<proteinExistence type="predicted"/>
<protein>
    <submittedName>
        <fullName evidence="2">Uncharacterized protein</fullName>
    </submittedName>
</protein>
<name>A0A518DUD9_9BACT</name>
<dbReference type="EMBL" id="CP036433">
    <property type="protein sequence ID" value="QDU95444.1"/>
    <property type="molecule type" value="Genomic_DNA"/>
</dbReference>
<organism evidence="2 3">
    <name type="scientific">Lignipirellula cremea</name>
    <dbReference type="NCBI Taxonomy" id="2528010"/>
    <lineage>
        <taxon>Bacteria</taxon>
        <taxon>Pseudomonadati</taxon>
        <taxon>Planctomycetota</taxon>
        <taxon>Planctomycetia</taxon>
        <taxon>Pirellulales</taxon>
        <taxon>Pirellulaceae</taxon>
        <taxon>Lignipirellula</taxon>
    </lineage>
</organism>
<keyword evidence="3" id="KW-1185">Reference proteome</keyword>